<dbReference type="GO" id="GO:0016052">
    <property type="term" value="P:carbohydrate catabolic process"/>
    <property type="evidence" value="ECO:0007669"/>
    <property type="project" value="TreeGrafter"/>
</dbReference>
<protein>
    <submittedName>
        <fullName evidence="5">Mandelate racemase/muconate lactonizing enzyme family protein</fullName>
    </submittedName>
</protein>
<accession>A0A932I059</accession>
<dbReference type="AlphaFoldDB" id="A0A932I059"/>
<dbReference type="PANTHER" id="PTHR13794:SF58">
    <property type="entry name" value="MITOCHONDRIAL ENOLASE SUPERFAMILY MEMBER 1"/>
    <property type="match status" value="1"/>
</dbReference>
<dbReference type="Pfam" id="PF13378">
    <property type="entry name" value="MR_MLE_C"/>
    <property type="match status" value="1"/>
</dbReference>
<dbReference type="SUPFAM" id="SSF54826">
    <property type="entry name" value="Enolase N-terminal domain-like"/>
    <property type="match status" value="1"/>
</dbReference>
<evidence type="ECO:0000256" key="2">
    <source>
        <dbReference type="ARBA" id="ARBA00022723"/>
    </source>
</evidence>
<name>A0A932I059_UNCTE</name>
<dbReference type="CDD" id="cd03316">
    <property type="entry name" value="MR_like"/>
    <property type="match status" value="1"/>
</dbReference>
<evidence type="ECO:0000313" key="6">
    <source>
        <dbReference type="Proteomes" id="UP000782312"/>
    </source>
</evidence>
<dbReference type="Gene3D" id="3.20.20.120">
    <property type="entry name" value="Enolase-like C-terminal domain"/>
    <property type="match status" value="1"/>
</dbReference>
<evidence type="ECO:0000259" key="4">
    <source>
        <dbReference type="SMART" id="SM00922"/>
    </source>
</evidence>
<proteinExistence type="predicted"/>
<dbReference type="Pfam" id="PF02746">
    <property type="entry name" value="MR_MLE_N"/>
    <property type="match status" value="1"/>
</dbReference>
<dbReference type="InterPro" id="IPR036849">
    <property type="entry name" value="Enolase-like_C_sf"/>
</dbReference>
<dbReference type="Proteomes" id="UP000782312">
    <property type="component" value="Unassembled WGS sequence"/>
</dbReference>
<evidence type="ECO:0000256" key="1">
    <source>
        <dbReference type="ARBA" id="ARBA00001946"/>
    </source>
</evidence>
<gene>
    <name evidence="5" type="ORF">HYZ11_05260</name>
</gene>
<dbReference type="SFLD" id="SFLDS00001">
    <property type="entry name" value="Enolase"/>
    <property type="match status" value="1"/>
</dbReference>
<dbReference type="InterPro" id="IPR029017">
    <property type="entry name" value="Enolase-like_N"/>
</dbReference>
<organism evidence="5 6">
    <name type="scientific">Tectimicrobiota bacterium</name>
    <dbReference type="NCBI Taxonomy" id="2528274"/>
    <lineage>
        <taxon>Bacteria</taxon>
        <taxon>Pseudomonadati</taxon>
        <taxon>Nitrospinota/Tectimicrobiota group</taxon>
        <taxon>Candidatus Tectimicrobiota</taxon>
    </lineage>
</organism>
<evidence type="ECO:0000256" key="3">
    <source>
        <dbReference type="ARBA" id="ARBA00022842"/>
    </source>
</evidence>
<dbReference type="GO" id="GO:0016836">
    <property type="term" value="F:hydro-lyase activity"/>
    <property type="evidence" value="ECO:0007669"/>
    <property type="project" value="TreeGrafter"/>
</dbReference>
<dbReference type="SMART" id="SM00922">
    <property type="entry name" value="MR_MLE"/>
    <property type="match status" value="1"/>
</dbReference>
<comment type="caution">
    <text evidence="5">The sequence shown here is derived from an EMBL/GenBank/DDBJ whole genome shotgun (WGS) entry which is preliminary data.</text>
</comment>
<sequence>MASGYAGKPVRIKKVRTRFVSIPLERPLLTASFPINGIDSVLVDVDTDAGVSGIGWIFAFGRKKVRGIQLMIDDLGEMLEGEDALAIERCWRRMWNAVTFIGHSGAAVIAMSPIDTALWDIAAKVAGLPLYKLLGGARESVEAYASQGLWLHQTVDELQEEAASFAARGFKGVKMRVGKPDREEDIARVRAVREAVGPGTKLMVDVNQVWDAPTAIQMGRRLEEFDVAWIEEPLPYEDLEGCAQVSRALDTPVCTGETNYTSQDFRRMCELGTADILMPDLMRMGGVTEWMKAARVAQAFHLPVTPHLFMEFSSHLFSASPNAIWQEYQPWWEPVLREPVDFREGLIHLKPIPGAGFEWDEKAVAKYEVK</sequence>
<dbReference type="PROSITE" id="PS00909">
    <property type="entry name" value="MR_MLE_2"/>
    <property type="match status" value="1"/>
</dbReference>
<dbReference type="SUPFAM" id="SSF51604">
    <property type="entry name" value="Enolase C-terminal domain-like"/>
    <property type="match status" value="1"/>
</dbReference>
<keyword evidence="3" id="KW-0460">Magnesium</keyword>
<dbReference type="SFLD" id="SFLDG00179">
    <property type="entry name" value="mandelate_racemase"/>
    <property type="match status" value="1"/>
</dbReference>
<keyword evidence="2" id="KW-0479">Metal-binding</keyword>
<dbReference type="InterPro" id="IPR013342">
    <property type="entry name" value="Mandelate_racemase_C"/>
</dbReference>
<dbReference type="InterPro" id="IPR046945">
    <property type="entry name" value="RHMD-like"/>
</dbReference>
<dbReference type="GO" id="GO:0009063">
    <property type="term" value="P:amino acid catabolic process"/>
    <property type="evidence" value="ECO:0007669"/>
    <property type="project" value="InterPro"/>
</dbReference>
<comment type="cofactor">
    <cofactor evidence="1">
        <name>Mg(2+)</name>
        <dbReference type="ChEBI" id="CHEBI:18420"/>
    </cofactor>
</comment>
<dbReference type="PANTHER" id="PTHR13794">
    <property type="entry name" value="ENOLASE SUPERFAMILY, MANDELATE RACEMASE"/>
    <property type="match status" value="1"/>
</dbReference>
<dbReference type="Gene3D" id="3.30.390.10">
    <property type="entry name" value="Enolase-like, N-terminal domain"/>
    <property type="match status" value="1"/>
</dbReference>
<feature type="domain" description="Mandelate racemase/muconate lactonizing enzyme C-terminal" evidence="4">
    <location>
        <begin position="155"/>
        <end position="252"/>
    </location>
</feature>
<dbReference type="InterPro" id="IPR013341">
    <property type="entry name" value="Mandelate_racemase_N_dom"/>
</dbReference>
<reference evidence="5" key="1">
    <citation type="submission" date="2020-07" db="EMBL/GenBank/DDBJ databases">
        <title>Huge and variable diversity of episymbiotic CPR bacteria and DPANN archaea in groundwater ecosystems.</title>
        <authorList>
            <person name="He C.Y."/>
            <person name="Keren R."/>
            <person name="Whittaker M."/>
            <person name="Farag I.F."/>
            <person name="Doudna J."/>
            <person name="Cate J.H.D."/>
            <person name="Banfield J.F."/>
        </authorList>
    </citation>
    <scope>NUCLEOTIDE SEQUENCE</scope>
    <source>
        <strain evidence="5">NC_groundwater_763_Ag_S-0.2um_68_21</strain>
    </source>
</reference>
<dbReference type="InterPro" id="IPR018110">
    <property type="entry name" value="Mandel_Rmase/mucon_lact_enz_CS"/>
</dbReference>
<dbReference type="EMBL" id="JACPUR010000013">
    <property type="protein sequence ID" value="MBI3126996.1"/>
    <property type="molecule type" value="Genomic_DNA"/>
</dbReference>
<dbReference type="InterPro" id="IPR029065">
    <property type="entry name" value="Enolase_C-like"/>
</dbReference>
<dbReference type="GO" id="GO:0000287">
    <property type="term" value="F:magnesium ion binding"/>
    <property type="evidence" value="ECO:0007669"/>
    <property type="project" value="TreeGrafter"/>
</dbReference>
<evidence type="ECO:0000313" key="5">
    <source>
        <dbReference type="EMBL" id="MBI3126996.1"/>
    </source>
</evidence>